<evidence type="ECO:0000259" key="7">
    <source>
        <dbReference type="Pfam" id="PF01061"/>
    </source>
</evidence>
<feature type="domain" description="ABC-2 type transporter transmembrane" evidence="7">
    <location>
        <begin position="16"/>
        <end position="211"/>
    </location>
</feature>
<evidence type="ECO:0000256" key="3">
    <source>
        <dbReference type="ARBA" id="ARBA00022989"/>
    </source>
</evidence>
<dbReference type="OrthoDB" id="9255971at2"/>
<feature type="transmembrane region" description="Helical" evidence="6">
    <location>
        <begin position="50"/>
        <end position="71"/>
    </location>
</feature>
<dbReference type="GO" id="GO:0046677">
    <property type="term" value="P:response to antibiotic"/>
    <property type="evidence" value="ECO:0007669"/>
    <property type="project" value="UniProtKB-KW"/>
</dbReference>
<reference evidence="8 9" key="1">
    <citation type="submission" date="2019-07" db="EMBL/GenBank/DDBJ databases">
        <title>Whole genome shotgun sequence of Cellulomonas terrae NBRC 100819.</title>
        <authorList>
            <person name="Hosoyama A."/>
            <person name="Uohara A."/>
            <person name="Ohji S."/>
            <person name="Ichikawa N."/>
        </authorList>
    </citation>
    <scope>NUCLEOTIDE SEQUENCE [LARGE SCALE GENOMIC DNA]</scope>
    <source>
        <strain evidence="8 9">NBRC 100819</strain>
    </source>
</reference>
<keyword evidence="3 6" id="KW-1133">Transmembrane helix</keyword>
<accession>A0A511JKC8</accession>
<dbReference type="GO" id="GO:0043190">
    <property type="term" value="C:ATP-binding cassette (ABC) transporter complex"/>
    <property type="evidence" value="ECO:0007669"/>
    <property type="project" value="InterPro"/>
</dbReference>
<evidence type="ECO:0000256" key="6">
    <source>
        <dbReference type="SAM" id="Phobius"/>
    </source>
</evidence>
<dbReference type="EMBL" id="BJWH01000008">
    <property type="protein sequence ID" value="GEL98365.1"/>
    <property type="molecule type" value="Genomic_DNA"/>
</dbReference>
<proteinExistence type="predicted"/>
<dbReference type="InterPro" id="IPR051784">
    <property type="entry name" value="Nod_factor_ABC_transporter"/>
</dbReference>
<evidence type="ECO:0000256" key="1">
    <source>
        <dbReference type="ARBA" id="ARBA00004141"/>
    </source>
</evidence>
<organism evidence="8 9">
    <name type="scientific">Cellulomonas terrae</name>
    <dbReference type="NCBI Taxonomy" id="311234"/>
    <lineage>
        <taxon>Bacteria</taxon>
        <taxon>Bacillati</taxon>
        <taxon>Actinomycetota</taxon>
        <taxon>Actinomycetes</taxon>
        <taxon>Micrococcales</taxon>
        <taxon>Cellulomonadaceae</taxon>
        <taxon>Cellulomonas</taxon>
    </lineage>
</organism>
<dbReference type="InterPro" id="IPR013525">
    <property type="entry name" value="ABC2_TM"/>
</dbReference>
<evidence type="ECO:0000256" key="4">
    <source>
        <dbReference type="ARBA" id="ARBA00023136"/>
    </source>
</evidence>
<dbReference type="RefSeq" id="WP_146845889.1">
    <property type="nucleotide sequence ID" value="NZ_BJWH01000008.1"/>
</dbReference>
<name>A0A511JKC8_9CELL</name>
<evidence type="ECO:0000313" key="8">
    <source>
        <dbReference type="EMBL" id="GEL98365.1"/>
    </source>
</evidence>
<feature type="transmembrane region" description="Helical" evidence="6">
    <location>
        <begin position="104"/>
        <end position="124"/>
    </location>
</feature>
<dbReference type="PIRSF" id="PIRSF006648">
    <property type="entry name" value="DrrB"/>
    <property type="match status" value="1"/>
</dbReference>
<evidence type="ECO:0000256" key="2">
    <source>
        <dbReference type="ARBA" id="ARBA00022692"/>
    </source>
</evidence>
<feature type="transmembrane region" description="Helical" evidence="6">
    <location>
        <begin position="220"/>
        <end position="241"/>
    </location>
</feature>
<gene>
    <name evidence="8" type="ORF">CTE05_19120</name>
</gene>
<keyword evidence="4 6" id="KW-0472">Membrane</keyword>
<evidence type="ECO:0000256" key="5">
    <source>
        <dbReference type="ARBA" id="ARBA00023251"/>
    </source>
</evidence>
<keyword evidence="5" id="KW-0046">Antibiotic resistance</keyword>
<dbReference type="GO" id="GO:0140359">
    <property type="term" value="F:ABC-type transporter activity"/>
    <property type="evidence" value="ECO:0007669"/>
    <property type="project" value="InterPro"/>
</dbReference>
<dbReference type="Pfam" id="PF01061">
    <property type="entry name" value="ABC2_membrane"/>
    <property type="match status" value="1"/>
</dbReference>
<dbReference type="PANTHER" id="PTHR43229">
    <property type="entry name" value="NODULATION PROTEIN J"/>
    <property type="match status" value="1"/>
</dbReference>
<keyword evidence="2 6" id="KW-0812">Transmembrane</keyword>
<dbReference type="PANTHER" id="PTHR43229:SF2">
    <property type="entry name" value="NODULATION PROTEIN J"/>
    <property type="match status" value="1"/>
</dbReference>
<dbReference type="Proteomes" id="UP000321049">
    <property type="component" value="Unassembled WGS sequence"/>
</dbReference>
<comment type="subcellular location">
    <subcellularLocation>
        <location evidence="1">Membrane</location>
        <topology evidence="1">Multi-pass membrane protein</topology>
    </subcellularLocation>
</comment>
<comment type="caution">
    <text evidence="8">The sequence shown here is derived from an EMBL/GenBank/DDBJ whole genome shotgun (WGS) entry which is preliminary data.</text>
</comment>
<feature type="transmembrane region" description="Helical" evidence="6">
    <location>
        <begin position="24"/>
        <end position="44"/>
    </location>
</feature>
<keyword evidence="9" id="KW-1185">Reference proteome</keyword>
<dbReference type="AlphaFoldDB" id="A0A511JKC8"/>
<feature type="transmembrane region" description="Helical" evidence="6">
    <location>
        <begin position="136"/>
        <end position="159"/>
    </location>
</feature>
<dbReference type="InterPro" id="IPR000412">
    <property type="entry name" value="ABC_2_transport"/>
</dbReference>
<protein>
    <recommendedName>
        <fullName evidence="7">ABC-2 type transporter transmembrane domain-containing protein</fullName>
    </recommendedName>
</protein>
<evidence type="ECO:0000313" key="9">
    <source>
        <dbReference type="Proteomes" id="UP000321049"/>
    </source>
</evidence>
<sequence>MTALRVYLAAARLAAEQLRREPDAWMVLATTPLQSLAIVTILQHTGRDDLVGIAIVGPGLMALVQVALFDAAEQLTVDRSRGVLEPLAATPAPLVALDLGRSTVVLLVALLGTVESLAVVHLATGGQSSVHHPAEAFLVLVATVWATAGFVLPCTALLLMTRATRALQNAIPWPLALVSGVLVPVALLPVWLQPVSPFLYLTHSAELLRATTRPEPVSDLWTGLAVILVSGAVALVAGVVSRDRVFARLRRTGGLSLT</sequence>
<feature type="transmembrane region" description="Helical" evidence="6">
    <location>
        <begin position="171"/>
        <end position="192"/>
    </location>
</feature>